<organism evidence="1 2">
    <name type="scientific">Necator americanus</name>
    <name type="common">Human hookworm</name>
    <dbReference type="NCBI Taxonomy" id="51031"/>
    <lineage>
        <taxon>Eukaryota</taxon>
        <taxon>Metazoa</taxon>
        <taxon>Ecdysozoa</taxon>
        <taxon>Nematoda</taxon>
        <taxon>Chromadorea</taxon>
        <taxon>Rhabditida</taxon>
        <taxon>Rhabditina</taxon>
        <taxon>Rhabditomorpha</taxon>
        <taxon>Strongyloidea</taxon>
        <taxon>Ancylostomatidae</taxon>
        <taxon>Bunostominae</taxon>
        <taxon>Necator</taxon>
    </lineage>
</organism>
<dbReference type="Proteomes" id="UP001303046">
    <property type="component" value="Unassembled WGS sequence"/>
</dbReference>
<proteinExistence type="predicted"/>
<protein>
    <submittedName>
        <fullName evidence="1">Uncharacterized protein</fullName>
    </submittedName>
</protein>
<evidence type="ECO:0000313" key="1">
    <source>
        <dbReference type="EMBL" id="KAK6756602.1"/>
    </source>
</evidence>
<name>A0ABR1E1Q3_NECAM</name>
<dbReference type="EMBL" id="JAVFWL010000005">
    <property type="protein sequence ID" value="KAK6756602.1"/>
    <property type="molecule type" value="Genomic_DNA"/>
</dbReference>
<keyword evidence="2" id="KW-1185">Reference proteome</keyword>
<gene>
    <name evidence="1" type="primary">Necator_chrV.g19596</name>
    <name evidence="1" type="ORF">RB195_014804</name>
</gene>
<reference evidence="1 2" key="1">
    <citation type="submission" date="2023-08" db="EMBL/GenBank/DDBJ databases">
        <title>A Necator americanus chromosomal reference genome.</title>
        <authorList>
            <person name="Ilik V."/>
            <person name="Petrzelkova K.J."/>
            <person name="Pardy F."/>
            <person name="Fuh T."/>
            <person name="Niatou-Singa F.S."/>
            <person name="Gouil Q."/>
            <person name="Baker L."/>
            <person name="Ritchie M.E."/>
            <person name="Jex A.R."/>
            <person name="Gazzola D."/>
            <person name="Li H."/>
            <person name="Toshio Fujiwara R."/>
            <person name="Zhan B."/>
            <person name="Aroian R.V."/>
            <person name="Pafco B."/>
            <person name="Schwarz E.M."/>
        </authorList>
    </citation>
    <scope>NUCLEOTIDE SEQUENCE [LARGE SCALE GENOMIC DNA]</scope>
    <source>
        <strain evidence="1 2">Aroian</strain>
        <tissue evidence="1">Whole animal</tissue>
    </source>
</reference>
<evidence type="ECO:0000313" key="2">
    <source>
        <dbReference type="Proteomes" id="UP001303046"/>
    </source>
</evidence>
<comment type="caution">
    <text evidence="1">The sequence shown here is derived from an EMBL/GenBank/DDBJ whole genome shotgun (WGS) entry which is preliminary data.</text>
</comment>
<accession>A0ABR1E1Q3</accession>
<sequence>MATTYHMIAQRRPRRIRAVQREPNKQCIFECAILQYKGTCRSLTQKKKMQKAILFFSLFVASSGMDYAGDANQETYWFEENSGDNAKQNLEIMDTEITLTDRNSQEEGDTAGSNGDIVIRAKRYCGYGCCGGCMNCNCATMAPVTYAPCGCCGCGYG</sequence>